<proteinExistence type="predicted"/>
<reference evidence="2" key="1">
    <citation type="submission" date="2019-12" db="EMBL/GenBank/DDBJ databases">
        <title>Genome sequencing and annotation of Brassica cretica.</title>
        <authorList>
            <person name="Studholme D.J."/>
            <person name="Sarris P."/>
        </authorList>
    </citation>
    <scope>NUCLEOTIDE SEQUENCE</scope>
    <source>
        <strain evidence="2">PFS-109/04</strain>
        <tissue evidence="2">Leaf</tissue>
    </source>
</reference>
<gene>
    <name evidence="2" type="ORF">F2Q69_00047656</name>
</gene>
<dbReference type="AlphaFoldDB" id="A0A8S9PSU2"/>
<evidence type="ECO:0000313" key="3">
    <source>
        <dbReference type="Proteomes" id="UP000712600"/>
    </source>
</evidence>
<organism evidence="2 3">
    <name type="scientific">Brassica cretica</name>
    <name type="common">Mustard</name>
    <dbReference type="NCBI Taxonomy" id="69181"/>
    <lineage>
        <taxon>Eukaryota</taxon>
        <taxon>Viridiplantae</taxon>
        <taxon>Streptophyta</taxon>
        <taxon>Embryophyta</taxon>
        <taxon>Tracheophyta</taxon>
        <taxon>Spermatophyta</taxon>
        <taxon>Magnoliopsida</taxon>
        <taxon>eudicotyledons</taxon>
        <taxon>Gunneridae</taxon>
        <taxon>Pentapetalae</taxon>
        <taxon>rosids</taxon>
        <taxon>malvids</taxon>
        <taxon>Brassicales</taxon>
        <taxon>Brassicaceae</taxon>
        <taxon>Brassiceae</taxon>
        <taxon>Brassica</taxon>
    </lineage>
</organism>
<name>A0A8S9PSU2_BRACR</name>
<protein>
    <submittedName>
        <fullName evidence="2">Uncharacterized protein</fullName>
    </submittedName>
</protein>
<dbReference type="EMBL" id="QGKX02001347">
    <property type="protein sequence ID" value="KAF3522671.1"/>
    <property type="molecule type" value="Genomic_DNA"/>
</dbReference>
<accession>A0A8S9PSU2</accession>
<evidence type="ECO:0000313" key="2">
    <source>
        <dbReference type="EMBL" id="KAF3522671.1"/>
    </source>
</evidence>
<sequence length="74" mass="7851">MFSQVSPKWLQAGIDGDGRLAPIPELRWRRTLANKSQAFSVFANMCKNGDGSEASGVPAVSDLKVDPTSSAIGD</sequence>
<dbReference type="Proteomes" id="UP000712600">
    <property type="component" value="Unassembled WGS sequence"/>
</dbReference>
<feature type="region of interest" description="Disordered" evidence="1">
    <location>
        <begin position="53"/>
        <end position="74"/>
    </location>
</feature>
<evidence type="ECO:0000256" key="1">
    <source>
        <dbReference type="SAM" id="MobiDB-lite"/>
    </source>
</evidence>
<comment type="caution">
    <text evidence="2">The sequence shown here is derived from an EMBL/GenBank/DDBJ whole genome shotgun (WGS) entry which is preliminary data.</text>
</comment>